<keyword evidence="2" id="KW-1185">Reference proteome</keyword>
<protein>
    <submittedName>
        <fullName evidence="1">Uncharacterized protein</fullName>
    </submittedName>
</protein>
<dbReference type="AlphaFoldDB" id="A0A438BBK7"/>
<dbReference type="RefSeq" id="WP_127917042.1">
    <property type="nucleotide sequence ID" value="NZ_RKLP01000008.1"/>
</dbReference>
<evidence type="ECO:0000313" key="1">
    <source>
        <dbReference type="EMBL" id="RVW08396.1"/>
    </source>
</evidence>
<sequence>MSATTDEGTQCVPQSFEYAPVDGVYSSWVMSVDDEPTWEGYDRLSDVEQAIEAWVEDEAEERGAEITRVAGSHGWRTYELSVGSPLRFEWEHAPIDFRCLACGVDTINEYYMVHDHIWSDAGFRDGLACLGCVEERLGRMLNSTDFNSDLRVNTDADRPRTARLRHRLGDLVQTPDQN</sequence>
<comment type="caution">
    <text evidence="1">The sequence shown here is derived from an EMBL/GenBank/DDBJ whole genome shotgun (WGS) entry which is preliminary data.</text>
</comment>
<evidence type="ECO:0000313" key="2">
    <source>
        <dbReference type="Proteomes" id="UP000286208"/>
    </source>
</evidence>
<dbReference type="OrthoDB" id="839783at2"/>
<reference evidence="1 2" key="1">
    <citation type="submission" date="2018-11" db="EMBL/GenBank/DDBJ databases">
        <title>Rhodococcus spongicola sp. nov. and Rhodococcus xishaensis sp. nov. from marine sponges.</title>
        <authorList>
            <person name="Li L."/>
            <person name="Lin H.W."/>
        </authorList>
    </citation>
    <scope>NUCLEOTIDE SEQUENCE [LARGE SCALE GENOMIC DNA]</scope>
    <source>
        <strain evidence="1 2">CCTCC AB2014297</strain>
    </source>
</reference>
<accession>A0A438BBK7</accession>
<dbReference type="Proteomes" id="UP000286208">
    <property type="component" value="Unassembled WGS sequence"/>
</dbReference>
<name>A0A438BBK7_9NOCA</name>
<proteinExistence type="predicted"/>
<gene>
    <name evidence="1" type="ORF">EGT67_15790</name>
</gene>
<organism evidence="1 2">
    <name type="scientific">Prescottella agglutinans</name>
    <dbReference type="NCBI Taxonomy" id="1644129"/>
    <lineage>
        <taxon>Bacteria</taxon>
        <taxon>Bacillati</taxon>
        <taxon>Actinomycetota</taxon>
        <taxon>Actinomycetes</taxon>
        <taxon>Mycobacteriales</taxon>
        <taxon>Nocardiaceae</taxon>
        <taxon>Prescottella</taxon>
    </lineage>
</organism>
<dbReference type="EMBL" id="RKLP01000008">
    <property type="protein sequence ID" value="RVW08396.1"/>
    <property type="molecule type" value="Genomic_DNA"/>
</dbReference>